<protein>
    <recommendedName>
        <fullName evidence="9">Protein DEK</fullName>
    </recommendedName>
</protein>
<keyword evidence="5" id="KW-0238">DNA-binding</keyword>
<comment type="subunit">
    <text evidence="8">Found in a mRNA splicing-dependent exon junction complex (EJC) with DEK, RBM8A, RNPS1, SRRM1 and ALYREF/THOC4. Interacts with histones H2A, H2B, H3, H4, acetylated histone H4, non-phosphorylated DAXX and HDAC2. Component of the B-WICH complex, at least composed of SMARCA5/SNF2H, BAZ1B/WSTF, SF3B1, DEK, MYO1C, ERCC6, MYBBP1A and DDX21. Binds DNA.</text>
</comment>
<dbReference type="PANTHER" id="PTHR13468">
    <property type="entry name" value="DEK PROTEIN"/>
    <property type="match status" value="1"/>
</dbReference>
<evidence type="ECO:0000256" key="8">
    <source>
        <dbReference type="ARBA" id="ARBA00064832"/>
    </source>
</evidence>
<comment type="function">
    <text evidence="7">Involved in chromatin organization.</text>
</comment>
<dbReference type="Pfam" id="PF08766">
    <property type="entry name" value="DEK_C"/>
    <property type="match status" value="1"/>
</dbReference>
<dbReference type="InterPro" id="IPR044198">
    <property type="entry name" value="DEK"/>
</dbReference>
<evidence type="ECO:0000256" key="3">
    <source>
        <dbReference type="ARBA" id="ARBA00022765"/>
    </source>
</evidence>
<evidence type="ECO:0000256" key="5">
    <source>
        <dbReference type="ARBA" id="ARBA00023125"/>
    </source>
</evidence>
<dbReference type="GO" id="GO:0051052">
    <property type="term" value="P:regulation of DNA metabolic process"/>
    <property type="evidence" value="ECO:0007669"/>
    <property type="project" value="UniProtKB-ARBA"/>
</dbReference>
<dbReference type="FunFam" id="1.10.10.60:FF:000148">
    <property type="entry name" value="Dek, isoform B"/>
    <property type="match status" value="1"/>
</dbReference>
<evidence type="ECO:0000256" key="2">
    <source>
        <dbReference type="ARBA" id="ARBA00022553"/>
    </source>
</evidence>
<evidence type="ECO:0000256" key="4">
    <source>
        <dbReference type="ARBA" id="ARBA00022853"/>
    </source>
</evidence>
<organism evidence="11 12">
    <name type="scientific">Nematostella vectensis</name>
    <name type="common">Starlet sea anemone</name>
    <dbReference type="NCBI Taxonomy" id="45351"/>
    <lineage>
        <taxon>Eukaryota</taxon>
        <taxon>Metazoa</taxon>
        <taxon>Cnidaria</taxon>
        <taxon>Anthozoa</taxon>
        <taxon>Hexacorallia</taxon>
        <taxon>Actiniaria</taxon>
        <taxon>Edwardsiidae</taxon>
        <taxon>Nematostella</taxon>
    </lineage>
</organism>
<dbReference type="InterPro" id="IPR014876">
    <property type="entry name" value="DEK_C"/>
</dbReference>
<dbReference type="PROSITE" id="PS51998">
    <property type="entry name" value="DEK_C"/>
    <property type="match status" value="1"/>
</dbReference>
<keyword evidence="12" id="KW-1185">Reference proteome</keyword>
<feature type="non-terminal residue" evidence="11">
    <location>
        <position position="1"/>
    </location>
</feature>
<dbReference type="GO" id="GO:0005634">
    <property type="term" value="C:nucleus"/>
    <property type="evidence" value="ECO:0007669"/>
    <property type="project" value="UniProtKB-SubCell"/>
</dbReference>
<evidence type="ECO:0000256" key="6">
    <source>
        <dbReference type="ARBA" id="ARBA00023242"/>
    </source>
</evidence>
<evidence type="ECO:0000256" key="1">
    <source>
        <dbReference type="ARBA" id="ARBA00004123"/>
    </source>
</evidence>
<dbReference type="SUPFAM" id="SSF109715">
    <property type="entry name" value="DEK C-terminal domain"/>
    <property type="match status" value="1"/>
</dbReference>
<dbReference type="HOGENOM" id="CLU_2783244_0_0_1"/>
<dbReference type="KEGG" id="nve:5508953"/>
<feature type="domain" description="DEK-C" evidence="10">
    <location>
        <begin position="15"/>
        <end position="69"/>
    </location>
</feature>
<evidence type="ECO:0000256" key="7">
    <source>
        <dbReference type="ARBA" id="ARBA00056057"/>
    </source>
</evidence>
<dbReference type="InParanoid" id="A7SFQ3"/>
<dbReference type="GO" id="GO:0006325">
    <property type="term" value="P:chromatin organization"/>
    <property type="evidence" value="ECO:0007669"/>
    <property type="project" value="UniProtKB-KW"/>
</dbReference>
<dbReference type="EMBL" id="DS469646">
    <property type="protein sequence ID" value="EDO37447.1"/>
    <property type="molecule type" value="Genomic_DNA"/>
</dbReference>
<dbReference type="GO" id="GO:0080135">
    <property type="term" value="P:regulation of cellular response to stress"/>
    <property type="evidence" value="ECO:0007669"/>
    <property type="project" value="UniProtKB-ARBA"/>
</dbReference>
<comment type="subcellular location">
    <subcellularLocation>
        <location evidence="1">Nucleus</location>
    </subcellularLocation>
</comment>
<dbReference type="PhylomeDB" id="A7SFQ3"/>
<dbReference type="Gene3D" id="1.10.10.60">
    <property type="entry name" value="Homeodomain-like"/>
    <property type="match status" value="1"/>
</dbReference>
<dbReference type="STRING" id="45351.A7SFQ3"/>
<keyword evidence="2" id="KW-0597">Phosphoprotein</keyword>
<evidence type="ECO:0000313" key="12">
    <source>
        <dbReference type="Proteomes" id="UP000001593"/>
    </source>
</evidence>
<dbReference type="eggNOG" id="KOG2266">
    <property type="taxonomic scope" value="Eukaryota"/>
</dbReference>
<dbReference type="PANTHER" id="PTHR13468:SF1">
    <property type="entry name" value="PROTEIN DEK"/>
    <property type="match status" value="1"/>
</dbReference>
<evidence type="ECO:0000259" key="10">
    <source>
        <dbReference type="PROSITE" id="PS51998"/>
    </source>
</evidence>
<dbReference type="AlphaFoldDB" id="A7SFQ3"/>
<keyword evidence="4" id="KW-0156">Chromatin regulator</keyword>
<evidence type="ECO:0000313" key="11">
    <source>
        <dbReference type="EMBL" id="EDO37447.1"/>
    </source>
</evidence>
<keyword evidence="6" id="KW-0539">Nucleus</keyword>
<gene>
    <name evidence="11" type="ORF">NEMVEDRAFT_v1g48067</name>
</gene>
<dbReference type="Proteomes" id="UP000001593">
    <property type="component" value="Unassembled WGS sequence"/>
</dbReference>
<name>A7SFQ3_NEMVE</name>
<accession>A7SFQ3</accession>
<proteinExistence type="predicted"/>
<sequence length="69" mass="7845">SSDEEPLVKKLKKQPPTNDDLVTVVKDLLKDADLKVVTVKSICKEVYAKYPEFDLSDRKGFIKETVYSV</sequence>
<dbReference type="GO" id="GO:0003677">
    <property type="term" value="F:DNA binding"/>
    <property type="evidence" value="ECO:0007669"/>
    <property type="project" value="UniProtKB-KW"/>
</dbReference>
<keyword evidence="3" id="KW-0013">ADP-ribosylation</keyword>
<feature type="non-terminal residue" evidence="11">
    <location>
        <position position="69"/>
    </location>
</feature>
<evidence type="ECO:0000256" key="9">
    <source>
        <dbReference type="ARBA" id="ARBA00074520"/>
    </source>
</evidence>
<reference evidence="11 12" key="1">
    <citation type="journal article" date="2007" name="Science">
        <title>Sea anemone genome reveals ancestral eumetazoan gene repertoire and genomic organization.</title>
        <authorList>
            <person name="Putnam N.H."/>
            <person name="Srivastava M."/>
            <person name="Hellsten U."/>
            <person name="Dirks B."/>
            <person name="Chapman J."/>
            <person name="Salamov A."/>
            <person name="Terry A."/>
            <person name="Shapiro H."/>
            <person name="Lindquist E."/>
            <person name="Kapitonov V.V."/>
            <person name="Jurka J."/>
            <person name="Genikhovich G."/>
            <person name="Grigoriev I.V."/>
            <person name="Lucas S.M."/>
            <person name="Steele R.E."/>
            <person name="Finnerty J.R."/>
            <person name="Technau U."/>
            <person name="Martindale M.Q."/>
            <person name="Rokhsar D.S."/>
        </authorList>
    </citation>
    <scope>NUCLEOTIDE SEQUENCE [LARGE SCALE GENOMIC DNA]</scope>
    <source>
        <strain evidence="12">CH2 X CH6</strain>
    </source>
</reference>